<sequence length="337" mass="38200">MKIDTSLTIAQLPEALSQTDLQFAVATEEDFDEIMAMSQDIYGGLDYLPTRYTSWLQETNRTVIVARKQGKVIALESVCVIDDGETMLVEGLRVAPQERGKGVAGVLLRFCSELIKSTYPDVKVTRLTRDDQLGPKDFQKYRIITKQGILLVRFKAEDLKLRLCELGLGEDIQSSLLTFSSNSPPVRLDQIAIHQLYLTTDLMQGVLPNATIIQDWQPFKPLPSNMAILLKKDIDWMVDDVSSPTVASLCTFPFRVPIGDDWYYLNIDMFGKDLDLAQQQFLCHLQRHTATLNGHVMCQMFLDPPLWKPMAEFCHNTLSIELVKEYSEQCVVESDIV</sequence>
<evidence type="ECO:0000259" key="7">
    <source>
        <dbReference type="PROSITE" id="PS51186"/>
    </source>
</evidence>
<evidence type="ECO:0000256" key="2">
    <source>
        <dbReference type="ARBA" id="ARBA00023315"/>
    </source>
</evidence>
<evidence type="ECO:0000256" key="3">
    <source>
        <dbReference type="ARBA" id="ARBA00052245"/>
    </source>
</evidence>
<dbReference type="Proteomes" id="UP000261600">
    <property type="component" value="Unplaced"/>
</dbReference>
<dbReference type="InterPro" id="IPR016181">
    <property type="entry name" value="Acyl_CoA_acyltransferase"/>
</dbReference>
<proteinExistence type="predicted"/>
<dbReference type="PANTHER" id="PTHR47403:SF3">
    <property type="entry name" value="N-ACETYLTRANSFERASE 16-RELATED"/>
    <property type="match status" value="1"/>
</dbReference>
<dbReference type="SUPFAM" id="SSF55729">
    <property type="entry name" value="Acyl-CoA N-acyltransferases (Nat)"/>
    <property type="match status" value="1"/>
</dbReference>
<dbReference type="CTD" id="375607"/>
<evidence type="ECO:0000256" key="5">
    <source>
        <dbReference type="ARBA" id="ARBA00067086"/>
    </source>
</evidence>
<evidence type="ECO:0000313" key="9">
    <source>
        <dbReference type="Proteomes" id="UP000261600"/>
    </source>
</evidence>
<evidence type="ECO:0000256" key="4">
    <source>
        <dbReference type="ARBA" id="ARBA00056094"/>
    </source>
</evidence>
<keyword evidence="9" id="KW-1185">Reference proteome</keyword>
<reference evidence="8" key="1">
    <citation type="submission" date="2025-08" db="UniProtKB">
        <authorList>
            <consortium name="Ensembl"/>
        </authorList>
    </citation>
    <scope>IDENTIFICATION</scope>
</reference>
<dbReference type="Gene3D" id="3.40.630.30">
    <property type="match status" value="1"/>
</dbReference>
<dbReference type="PROSITE" id="PS51186">
    <property type="entry name" value="GNAT"/>
    <property type="match status" value="1"/>
</dbReference>
<dbReference type="Pfam" id="PF24066">
    <property type="entry name" value="Hisat_C"/>
    <property type="match status" value="1"/>
</dbReference>
<dbReference type="KEGG" id="malb:109957241"/>
<dbReference type="Ensembl" id="ENSMALT00000000448.1">
    <property type="protein sequence ID" value="ENSMALP00000000415.1"/>
    <property type="gene ID" value="ENSMALG00000000375.1"/>
</dbReference>
<comment type="catalytic activity">
    <reaction evidence="3">
        <text>L-histidine + acetyl-CoA = N(alpha)-acetyl-L-histidine + CoA + H(+)</text>
        <dbReference type="Rhea" id="RHEA:24596"/>
        <dbReference type="ChEBI" id="CHEBI:15378"/>
        <dbReference type="ChEBI" id="CHEBI:57287"/>
        <dbReference type="ChEBI" id="CHEBI:57288"/>
        <dbReference type="ChEBI" id="CHEBI:57595"/>
        <dbReference type="ChEBI" id="CHEBI:57772"/>
        <dbReference type="EC" id="2.3.1.33"/>
    </reaction>
</comment>
<evidence type="ECO:0000256" key="6">
    <source>
        <dbReference type="ARBA" id="ARBA00073798"/>
    </source>
</evidence>
<dbReference type="GO" id="GO:0047981">
    <property type="term" value="F:L-histidine N-acetyltransferase activity"/>
    <property type="evidence" value="ECO:0007669"/>
    <property type="project" value="UniProtKB-EC"/>
</dbReference>
<comment type="function">
    <text evidence="4">Enzyme responsible for the N-acetyl-histidine (NAH) synthesis, which is a major constituent of brain and lens of ectothermic vertebrates.</text>
</comment>
<dbReference type="FunFam" id="3.40.630.30:FF:000039">
    <property type="entry name" value="Probable N-acetyltransferase 16"/>
    <property type="match status" value="1"/>
</dbReference>
<feature type="domain" description="N-acetyltransferase" evidence="7">
    <location>
        <begin position="21"/>
        <end position="156"/>
    </location>
</feature>
<keyword evidence="2" id="KW-0012">Acyltransferase</keyword>
<organism evidence="8 9">
    <name type="scientific">Monopterus albus</name>
    <name type="common">Swamp eel</name>
    <dbReference type="NCBI Taxonomy" id="43700"/>
    <lineage>
        <taxon>Eukaryota</taxon>
        <taxon>Metazoa</taxon>
        <taxon>Chordata</taxon>
        <taxon>Craniata</taxon>
        <taxon>Vertebrata</taxon>
        <taxon>Euteleostomi</taxon>
        <taxon>Actinopterygii</taxon>
        <taxon>Neopterygii</taxon>
        <taxon>Teleostei</taxon>
        <taxon>Neoteleostei</taxon>
        <taxon>Acanthomorphata</taxon>
        <taxon>Anabantaria</taxon>
        <taxon>Synbranchiformes</taxon>
        <taxon>Synbranchidae</taxon>
        <taxon>Monopterus</taxon>
    </lineage>
</organism>
<dbReference type="OrthoDB" id="8889733at2759"/>
<evidence type="ECO:0000256" key="1">
    <source>
        <dbReference type="ARBA" id="ARBA00022679"/>
    </source>
</evidence>
<reference evidence="8" key="2">
    <citation type="submission" date="2025-09" db="UniProtKB">
        <authorList>
            <consortium name="Ensembl"/>
        </authorList>
    </citation>
    <scope>IDENTIFICATION</scope>
</reference>
<accession>A0A3Q3PYL8</accession>
<dbReference type="AlphaFoldDB" id="A0A3Q3PYL8"/>
<dbReference type="EC" id="2.3.1.33" evidence="5"/>
<dbReference type="CDD" id="cd04301">
    <property type="entry name" value="NAT_SF"/>
    <property type="match status" value="1"/>
</dbReference>
<dbReference type="InterPro" id="IPR056483">
    <property type="entry name" value="Hisat_C"/>
</dbReference>
<evidence type="ECO:0000313" key="8">
    <source>
        <dbReference type="Ensembl" id="ENSMALP00000000415.1"/>
    </source>
</evidence>
<dbReference type="GeneID" id="109957241"/>
<dbReference type="PANTHER" id="PTHR47403">
    <property type="entry name" value="LOC100145250 PROTEIN"/>
    <property type="match status" value="1"/>
</dbReference>
<dbReference type="RefSeq" id="XP_020450624.1">
    <property type="nucleotide sequence ID" value="XM_020594968.1"/>
</dbReference>
<keyword evidence="1" id="KW-0808">Transferase</keyword>
<dbReference type="InterPro" id="IPR000182">
    <property type="entry name" value="GNAT_dom"/>
</dbReference>
<dbReference type="Pfam" id="PF00583">
    <property type="entry name" value="Acetyltransf_1"/>
    <property type="match status" value="1"/>
</dbReference>
<protein>
    <recommendedName>
        <fullName evidence="6">Histidine N-acetyltransferase</fullName>
        <ecNumber evidence="5">2.3.1.33</ecNumber>
    </recommendedName>
</protein>
<name>A0A3Q3PYL8_MONAL</name>